<proteinExistence type="predicted"/>
<dbReference type="EMBL" id="LKMD01000102">
    <property type="protein sequence ID" value="PIA97362.1"/>
    <property type="molecule type" value="Genomic_DNA"/>
</dbReference>
<evidence type="ECO:0000313" key="2">
    <source>
        <dbReference type="EMBL" id="PIA97362.1"/>
    </source>
</evidence>
<evidence type="ECO:0000313" key="3">
    <source>
        <dbReference type="EMBL" id="WPA98092.1"/>
    </source>
</evidence>
<dbReference type="SUPFAM" id="SSF51182">
    <property type="entry name" value="RmlC-like cupins"/>
    <property type="match status" value="1"/>
</dbReference>
<dbReference type="EMBL" id="CP134185">
    <property type="protein sequence ID" value="WPA98092.1"/>
    <property type="molecule type" value="Genomic_DNA"/>
</dbReference>
<dbReference type="PANTHER" id="PTHR36156">
    <property type="entry name" value="SLR2101 PROTEIN"/>
    <property type="match status" value="1"/>
</dbReference>
<dbReference type="CDD" id="cd02231">
    <property type="entry name" value="cupin_BLL6423-like"/>
    <property type="match status" value="1"/>
</dbReference>
<dbReference type="Pfam" id="PF07883">
    <property type="entry name" value="Cupin_2"/>
    <property type="match status" value="1"/>
</dbReference>
<reference evidence="2 4" key="1">
    <citation type="submission" date="2015-10" db="EMBL/GenBank/DDBJ databases">
        <title>The cercosporin biosynthetic gene cluster was horizontally transferred to several fungal lineages and shown to be expanded in Cercospora beticola based on microsynteny with recipient genomes.</title>
        <authorList>
            <person name="De Jonge R."/>
            <person name="Ebert M.K."/>
            <person name="Suttle J.C."/>
            <person name="Jurick Ii W.M."/>
            <person name="Secor G.A."/>
            <person name="Thomma B.P."/>
            <person name="Van De Peer Y."/>
            <person name="Bolton M.D."/>
        </authorList>
    </citation>
    <scope>NUCLEOTIDE SEQUENCE [LARGE SCALE GENOMIC DNA]</scope>
    <source>
        <strain evidence="2 4">09-40</strain>
    </source>
</reference>
<name>A0A2G5HYN9_CERBT</name>
<dbReference type="InterPro" id="IPR047142">
    <property type="entry name" value="OryJ/VirC-like"/>
</dbReference>
<evidence type="ECO:0000313" key="4">
    <source>
        <dbReference type="Proteomes" id="UP000230605"/>
    </source>
</evidence>
<keyword evidence="5" id="KW-1185">Reference proteome</keyword>
<protein>
    <recommendedName>
        <fullName evidence="1">Cupin type-2 domain-containing protein</fullName>
    </recommendedName>
</protein>
<dbReference type="OrthoDB" id="5840532at2759"/>
<gene>
    <name evidence="2" type="ORF">CB0940_05534</name>
    <name evidence="3" type="ORF">RHO25_002703</name>
</gene>
<feature type="domain" description="Cupin type-2" evidence="1">
    <location>
        <begin position="92"/>
        <end position="158"/>
    </location>
</feature>
<evidence type="ECO:0000313" key="5">
    <source>
        <dbReference type="Proteomes" id="UP001302367"/>
    </source>
</evidence>
<reference evidence="3 5" key="2">
    <citation type="submission" date="2023-09" db="EMBL/GenBank/DDBJ databases">
        <title>Complete-Gapless Cercospora beticola genome.</title>
        <authorList>
            <person name="Wyatt N.A."/>
            <person name="Spanner R.E."/>
            <person name="Bolton M.D."/>
        </authorList>
    </citation>
    <scope>NUCLEOTIDE SEQUENCE [LARGE SCALE GENOMIC DNA]</scope>
    <source>
        <strain evidence="3">Cb09-40</strain>
    </source>
</reference>
<evidence type="ECO:0000259" key="1">
    <source>
        <dbReference type="Pfam" id="PF07883"/>
    </source>
</evidence>
<dbReference type="Proteomes" id="UP001302367">
    <property type="component" value="Chromosome 2"/>
</dbReference>
<dbReference type="InterPro" id="IPR011051">
    <property type="entry name" value="RmlC_Cupin_sf"/>
</dbReference>
<dbReference type="Proteomes" id="UP000230605">
    <property type="component" value="Chromosome 2"/>
</dbReference>
<dbReference type="InterPro" id="IPR014710">
    <property type="entry name" value="RmlC-like_jellyroll"/>
</dbReference>
<dbReference type="InterPro" id="IPR013096">
    <property type="entry name" value="Cupin_2"/>
</dbReference>
<dbReference type="PANTHER" id="PTHR36156:SF2">
    <property type="entry name" value="CUPIN TYPE-2 DOMAIN-CONTAINING PROTEIN"/>
    <property type="match status" value="1"/>
</dbReference>
<dbReference type="AlphaFoldDB" id="A0A2G5HYN9"/>
<sequence length="188" mass="20191">MAPHDSNPTSPGLRPCKRYITTHDSTGKSVYHSTSPELISKKSGLTRSYSVASVPAVLGNEVDVAAYKAVDGAASHRAPGIVPPSPGAYLAVVDLAPGQSSLMHRTVSIDYSICVIGEIDHKLDGGETVRLYPGDHIVQRGTMHQWINPTDRPARFVACVVPCKPFDIAGEQLKEQHLANDTKPKSKL</sequence>
<accession>A0A2G5HYN9</accession>
<organism evidence="2 4">
    <name type="scientific">Cercospora beticola</name>
    <name type="common">Sugarbeet leaf spot fungus</name>
    <dbReference type="NCBI Taxonomy" id="122368"/>
    <lineage>
        <taxon>Eukaryota</taxon>
        <taxon>Fungi</taxon>
        <taxon>Dikarya</taxon>
        <taxon>Ascomycota</taxon>
        <taxon>Pezizomycotina</taxon>
        <taxon>Dothideomycetes</taxon>
        <taxon>Dothideomycetidae</taxon>
        <taxon>Mycosphaerellales</taxon>
        <taxon>Mycosphaerellaceae</taxon>
        <taxon>Cercospora</taxon>
    </lineage>
</organism>
<dbReference type="Gene3D" id="2.60.120.10">
    <property type="entry name" value="Jelly Rolls"/>
    <property type="match status" value="1"/>
</dbReference>